<organism evidence="8">
    <name type="scientific">Darwinula stevensoni</name>
    <dbReference type="NCBI Taxonomy" id="69355"/>
    <lineage>
        <taxon>Eukaryota</taxon>
        <taxon>Metazoa</taxon>
        <taxon>Ecdysozoa</taxon>
        <taxon>Arthropoda</taxon>
        <taxon>Crustacea</taxon>
        <taxon>Oligostraca</taxon>
        <taxon>Ostracoda</taxon>
        <taxon>Podocopa</taxon>
        <taxon>Podocopida</taxon>
        <taxon>Darwinulocopina</taxon>
        <taxon>Darwinuloidea</taxon>
        <taxon>Darwinulidae</taxon>
        <taxon>Darwinula</taxon>
    </lineage>
</organism>
<proteinExistence type="predicted"/>
<dbReference type="EMBL" id="LR904947">
    <property type="protein sequence ID" value="CAD7253196.1"/>
    <property type="molecule type" value="Genomic_DNA"/>
</dbReference>
<evidence type="ECO:0000256" key="6">
    <source>
        <dbReference type="SAM" id="Phobius"/>
    </source>
</evidence>
<keyword evidence="3" id="KW-0805">Transcription regulation</keyword>
<accession>A0A7R9AFB1</accession>
<keyword evidence="6" id="KW-0812">Transmembrane</keyword>
<feature type="domain" description="BEN" evidence="7">
    <location>
        <begin position="1"/>
        <end position="95"/>
    </location>
</feature>
<dbReference type="GO" id="GO:0045666">
    <property type="term" value="P:positive regulation of neuron differentiation"/>
    <property type="evidence" value="ECO:0007669"/>
    <property type="project" value="InterPro"/>
</dbReference>
<keyword evidence="9" id="KW-1185">Reference proteome</keyword>
<evidence type="ECO:0000256" key="1">
    <source>
        <dbReference type="ARBA" id="ARBA00004123"/>
    </source>
</evidence>
<keyword evidence="6" id="KW-1133">Transmembrane helix</keyword>
<dbReference type="PANTHER" id="PTHR35346:SF1">
    <property type="entry name" value="BEN DOMAIN-CONTAINING PROTEIN 6"/>
    <property type="match status" value="1"/>
</dbReference>
<evidence type="ECO:0000259" key="7">
    <source>
        <dbReference type="PROSITE" id="PS51457"/>
    </source>
</evidence>
<dbReference type="GO" id="GO:0045746">
    <property type="term" value="P:negative regulation of Notch signaling pathway"/>
    <property type="evidence" value="ECO:0007669"/>
    <property type="project" value="InterPro"/>
</dbReference>
<dbReference type="InterPro" id="IPR037496">
    <property type="entry name" value="BEND6-like"/>
</dbReference>
<evidence type="ECO:0000256" key="2">
    <source>
        <dbReference type="ARBA" id="ARBA00022491"/>
    </source>
</evidence>
<evidence type="ECO:0000313" key="8">
    <source>
        <dbReference type="EMBL" id="CAD7253196.1"/>
    </source>
</evidence>
<comment type="subcellular location">
    <subcellularLocation>
        <location evidence="1">Nucleus</location>
    </subcellularLocation>
</comment>
<dbReference type="GO" id="GO:0003714">
    <property type="term" value="F:transcription corepressor activity"/>
    <property type="evidence" value="ECO:0007669"/>
    <property type="project" value="InterPro"/>
</dbReference>
<keyword evidence="4" id="KW-0804">Transcription</keyword>
<gene>
    <name evidence="8" type="ORF">DSTB1V02_LOCUS12946</name>
</gene>
<dbReference type="GO" id="GO:0003677">
    <property type="term" value="F:DNA binding"/>
    <property type="evidence" value="ECO:0007669"/>
    <property type="project" value="InterPro"/>
</dbReference>
<dbReference type="PROSITE" id="PS51457">
    <property type="entry name" value="BEN"/>
    <property type="match status" value="1"/>
</dbReference>
<keyword evidence="5" id="KW-0539">Nucleus</keyword>
<feature type="transmembrane region" description="Helical" evidence="6">
    <location>
        <begin position="102"/>
        <end position="130"/>
    </location>
</feature>
<evidence type="ECO:0000256" key="4">
    <source>
        <dbReference type="ARBA" id="ARBA00023163"/>
    </source>
</evidence>
<dbReference type="EMBL" id="CAJPEV010005430">
    <property type="protein sequence ID" value="CAG0903151.1"/>
    <property type="molecule type" value="Genomic_DNA"/>
</dbReference>
<sequence length="163" mass="18416">MQMTEKISRITAPELSGFTKDLAVIVFGREVLGTHCLSGKASNAHKGKERKPQLCPEKVKKIVEFMETRFQGQAEIMQKVHQALRQKCNDDAKYSVPIWTTLYLSALATTLAVTCPPLAAILFVIFQILFSGESQQLIRSKVQEKTKDHLKSALHHINLYDYL</sequence>
<dbReference type="GO" id="GO:0005634">
    <property type="term" value="C:nucleus"/>
    <property type="evidence" value="ECO:0007669"/>
    <property type="project" value="UniProtKB-SubCell"/>
</dbReference>
<dbReference type="PANTHER" id="PTHR35346">
    <property type="entry name" value="BEN DOMAIN-CONTAINING PROTEIN 6"/>
    <property type="match status" value="1"/>
</dbReference>
<keyword evidence="2" id="KW-0678">Repressor</keyword>
<reference evidence="8" key="1">
    <citation type="submission" date="2020-11" db="EMBL/GenBank/DDBJ databases">
        <authorList>
            <person name="Tran Van P."/>
        </authorList>
    </citation>
    <scope>NUCLEOTIDE SEQUENCE</scope>
</reference>
<dbReference type="SMART" id="SM01025">
    <property type="entry name" value="BEN"/>
    <property type="match status" value="1"/>
</dbReference>
<evidence type="ECO:0000256" key="3">
    <source>
        <dbReference type="ARBA" id="ARBA00023015"/>
    </source>
</evidence>
<dbReference type="InterPro" id="IPR018379">
    <property type="entry name" value="BEN_domain"/>
</dbReference>
<dbReference type="Gene3D" id="1.10.10.2590">
    <property type="entry name" value="BEN domain"/>
    <property type="match status" value="1"/>
</dbReference>
<keyword evidence="6" id="KW-0472">Membrane</keyword>
<evidence type="ECO:0000313" key="9">
    <source>
        <dbReference type="Proteomes" id="UP000677054"/>
    </source>
</evidence>
<protein>
    <recommendedName>
        <fullName evidence="7">BEN domain-containing protein</fullName>
    </recommendedName>
</protein>
<dbReference type="Pfam" id="PF10523">
    <property type="entry name" value="BEN"/>
    <property type="match status" value="1"/>
</dbReference>
<dbReference type="OrthoDB" id="8186171at2759"/>
<evidence type="ECO:0000256" key="5">
    <source>
        <dbReference type="ARBA" id="ARBA00023242"/>
    </source>
</evidence>
<dbReference type="Proteomes" id="UP000677054">
    <property type="component" value="Unassembled WGS sequence"/>
</dbReference>
<name>A0A7R9AFB1_9CRUS</name>
<dbReference type="AlphaFoldDB" id="A0A7R9AFB1"/>